<dbReference type="InterPro" id="IPR015943">
    <property type="entry name" value="WD40/YVTN_repeat-like_dom_sf"/>
</dbReference>
<evidence type="ECO:0008006" key="3">
    <source>
        <dbReference type="Google" id="ProtNLM"/>
    </source>
</evidence>
<reference evidence="1 2" key="1">
    <citation type="submission" date="2017-08" db="EMBL/GenBank/DDBJ databases">
        <title>Infants hospitalized years apart are colonized by the same room-sourced microbial strains.</title>
        <authorList>
            <person name="Brooks B."/>
            <person name="Olm M.R."/>
            <person name="Firek B.A."/>
            <person name="Baker R."/>
            <person name="Thomas B.C."/>
            <person name="Morowitz M.J."/>
            <person name="Banfield J.F."/>
        </authorList>
    </citation>
    <scope>NUCLEOTIDE SEQUENCE [LARGE SCALE GENOMIC DNA]</scope>
    <source>
        <strain evidence="1">S2_003_000_R2_14</strain>
    </source>
</reference>
<sequence length="320" mass="35441">MRFIDDRHLWVHVDGQVAEDRVWDPLSGALLSKYSGMDECALPNADFSRVAVGRDGALRVLSLPDKTELASYEGRACPRALLDDGTLVAFTSLANGASRLVAYRDAVTTWSHDFTGTAWFDLREELIAFADGGELSLVDFRRGITRWSTPVKAGTVQFSRDGGAVRAGNFFFDAATGDMLGQLTHHGSVSWFSKTDAILYDSSGALRRVAFDGTVKWELPLLDDKRHRRPLWAHAVSDDGTFVVMQVENVRSIVLVDAMRGEKLMLLAKRDDYEQSTKIESMIISPDLMNVVVAQSGTLVVWPTTGTREFRALVDPALKR</sequence>
<dbReference type="Gene3D" id="2.130.10.10">
    <property type="entry name" value="YVTN repeat-like/Quinoprotein amine dehydrogenase"/>
    <property type="match status" value="1"/>
</dbReference>
<accession>A0A2W5VAG1</accession>
<dbReference type="EMBL" id="QFQP01000001">
    <property type="protein sequence ID" value="PZR18438.1"/>
    <property type="molecule type" value="Genomic_DNA"/>
</dbReference>
<proteinExistence type="predicted"/>
<evidence type="ECO:0000313" key="2">
    <source>
        <dbReference type="Proteomes" id="UP000249061"/>
    </source>
</evidence>
<gene>
    <name evidence="1" type="ORF">DI536_00725</name>
</gene>
<name>A0A2W5VAG1_9BACT</name>
<comment type="caution">
    <text evidence="1">The sequence shown here is derived from an EMBL/GenBank/DDBJ whole genome shotgun (WGS) entry which is preliminary data.</text>
</comment>
<dbReference type="Proteomes" id="UP000249061">
    <property type="component" value="Unassembled WGS sequence"/>
</dbReference>
<evidence type="ECO:0000313" key="1">
    <source>
        <dbReference type="EMBL" id="PZR18438.1"/>
    </source>
</evidence>
<dbReference type="AlphaFoldDB" id="A0A2W5VAG1"/>
<dbReference type="SUPFAM" id="SSF69304">
    <property type="entry name" value="Tricorn protease N-terminal domain"/>
    <property type="match status" value="1"/>
</dbReference>
<organism evidence="1 2">
    <name type="scientific">Archangium gephyra</name>
    <dbReference type="NCBI Taxonomy" id="48"/>
    <lineage>
        <taxon>Bacteria</taxon>
        <taxon>Pseudomonadati</taxon>
        <taxon>Myxococcota</taxon>
        <taxon>Myxococcia</taxon>
        <taxon>Myxococcales</taxon>
        <taxon>Cystobacterineae</taxon>
        <taxon>Archangiaceae</taxon>
        <taxon>Archangium</taxon>
    </lineage>
</organism>
<protein>
    <recommendedName>
        <fullName evidence="3">WD40 repeat domain-containing protein</fullName>
    </recommendedName>
</protein>